<dbReference type="PANTHER" id="PTHR43673:SF12">
    <property type="entry name" value="PROTEIN DRGA"/>
    <property type="match status" value="1"/>
</dbReference>
<dbReference type="KEGG" id="sfj:SAMEA4384070_2538"/>
<dbReference type="Pfam" id="PF00881">
    <property type="entry name" value="Nitroreductase"/>
    <property type="match status" value="1"/>
</dbReference>
<reference evidence="4 5" key="1">
    <citation type="submission" date="2017-06" db="EMBL/GenBank/DDBJ databases">
        <authorList>
            <consortium name="Pathogen Informatics"/>
        </authorList>
    </citation>
    <scope>NUCLEOTIDE SEQUENCE [LARGE SCALE GENOMIC DNA]</scope>
    <source>
        <strain evidence="4 5">NCTC12148</strain>
    </source>
</reference>
<dbReference type="AlphaFoldDB" id="A0A240C1V1"/>
<dbReference type="EMBL" id="LT906479">
    <property type="protein sequence ID" value="SNW01709.1"/>
    <property type="molecule type" value="Genomic_DNA"/>
</dbReference>
<evidence type="ECO:0000313" key="4">
    <source>
        <dbReference type="EMBL" id="SNW01709.1"/>
    </source>
</evidence>
<dbReference type="Proteomes" id="UP000215134">
    <property type="component" value="Chromosome 1"/>
</dbReference>
<evidence type="ECO:0000256" key="1">
    <source>
        <dbReference type="ARBA" id="ARBA00007118"/>
    </source>
</evidence>
<evidence type="ECO:0000313" key="5">
    <source>
        <dbReference type="Proteomes" id="UP000215134"/>
    </source>
</evidence>
<dbReference type="SUPFAM" id="SSF55469">
    <property type="entry name" value="FMN-dependent nitroreductase-like"/>
    <property type="match status" value="1"/>
</dbReference>
<keyword evidence="2" id="KW-0560">Oxidoreductase</keyword>
<dbReference type="STRING" id="1411141.GCA_001590885_00833"/>
<dbReference type="CDD" id="cd02137">
    <property type="entry name" value="MhqN-like"/>
    <property type="match status" value="1"/>
</dbReference>
<comment type="similarity">
    <text evidence="1">Belongs to the nitroreductase family.</text>
</comment>
<dbReference type="InterPro" id="IPR029479">
    <property type="entry name" value="Nitroreductase"/>
</dbReference>
<organism evidence="4 5">
    <name type="scientific">Serratia ficaria</name>
    <dbReference type="NCBI Taxonomy" id="61651"/>
    <lineage>
        <taxon>Bacteria</taxon>
        <taxon>Pseudomonadati</taxon>
        <taxon>Pseudomonadota</taxon>
        <taxon>Gammaproteobacteria</taxon>
        <taxon>Enterobacterales</taxon>
        <taxon>Yersiniaceae</taxon>
        <taxon>Serratia</taxon>
    </lineage>
</organism>
<sequence length="201" mass="22678">MNTLEAIQQRRATKQFDAQHRMTLEEKKALLGIALQAAPSAFNLQHWRPLLIEDRAQREKIREAAWGQAQVTDASMLVVLCGDLTSWQSQVKNVWGAAAQPVQQFMFPAIDRYYRDKPQVQRDEVMRSSGIFAQTLMLAAKAQGYDSCPMDGFDFDAVGTIINQPDHYQIALMVAVGKSLSPPYPRIGKLPVDDIVKIDRF</sequence>
<dbReference type="Gene3D" id="3.40.109.10">
    <property type="entry name" value="NADH Oxidase"/>
    <property type="match status" value="1"/>
</dbReference>
<keyword evidence="5" id="KW-1185">Reference proteome</keyword>
<protein>
    <submittedName>
        <fullName evidence="4">Dihydropteridine reductase</fullName>
    </submittedName>
</protein>
<name>A0A240C1V1_SERFI</name>
<evidence type="ECO:0000259" key="3">
    <source>
        <dbReference type="Pfam" id="PF00881"/>
    </source>
</evidence>
<proteinExistence type="inferred from homology"/>
<dbReference type="PANTHER" id="PTHR43673">
    <property type="entry name" value="NAD(P)H NITROREDUCTASE YDGI-RELATED"/>
    <property type="match status" value="1"/>
</dbReference>
<dbReference type="GO" id="GO:0016491">
    <property type="term" value="F:oxidoreductase activity"/>
    <property type="evidence" value="ECO:0007669"/>
    <property type="project" value="UniProtKB-KW"/>
</dbReference>
<evidence type="ECO:0000256" key="2">
    <source>
        <dbReference type="ARBA" id="ARBA00023002"/>
    </source>
</evidence>
<dbReference type="GeneID" id="75027692"/>
<accession>A0A240C1V1</accession>
<dbReference type="RefSeq" id="WP_095097617.1">
    <property type="nucleotide sequence ID" value="NZ_CAMIQD010000001.1"/>
</dbReference>
<dbReference type="InterPro" id="IPR000415">
    <property type="entry name" value="Nitroreductase-like"/>
</dbReference>
<feature type="domain" description="Nitroreductase" evidence="3">
    <location>
        <begin position="7"/>
        <end position="178"/>
    </location>
</feature>
<dbReference type="OrthoDB" id="9809288at2"/>
<gene>
    <name evidence="4" type="primary">drgA</name>
    <name evidence="4" type="ORF">SAMEA4384070_02538</name>
</gene>